<reference evidence="1 2" key="1">
    <citation type="submission" date="2020-08" db="EMBL/GenBank/DDBJ databases">
        <authorList>
            <person name="Xu S."/>
            <person name="Li A."/>
        </authorList>
    </citation>
    <scope>NUCLEOTIDE SEQUENCE [LARGE SCALE GENOMIC DNA]</scope>
    <source>
        <strain evidence="1 2">119BY6-57</strain>
    </source>
</reference>
<evidence type="ECO:0008006" key="3">
    <source>
        <dbReference type="Google" id="ProtNLM"/>
    </source>
</evidence>
<comment type="caution">
    <text evidence="1">The sequence shown here is derived from an EMBL/GenBank/DDBJ whole genome shotgun (WGS) entry which is preliminary data.</text>
</comment>
<sequence>MTIDLKALGAFTSDELVPQEVTIGDTTVTVHVRVLPSIDVDRFVEETRDPDREIRINSLPRVLAKAIRDEEGKAIFTADAARSLRPLVRKEFVRAFQAVNNPQKDGDSGND</sequence>
<dbReference type="EMBL" id="JACHTF010000006">
    <property type="protein sequence ID" value="MBB1060429.1"/>
    <property type="molecule type" value="Genomic_DNA"/>
</dbReference>
<evidence type="ECO:0000313" key="1">
    <source>
        <dbReference type="EMBL" id="MBB1060429.1"/>
    </source>
</evidence>
<protein>
    <recommendedName>
        <fullName evidence="3">Phage tail assembly protein</fullName>
    </recommendedName>
</protein>
<dbReference type="RefSeq" id="WP_182686374.1">
    <property type="nucleotide sequence ID" value="NZ_JACHTF010000006.1"/>
</dbReference>
<dbReference type="Proteomes" id="UP000523196">
    <property type="component" value="Unassembled WGS sequence"/>
</dbReference>
<evidence type="ECO:0000313" key="2">
    <source>
        <dbReference type="Proteomes" id="UP000523196"/>
    </source>
</evidence>
<gene>
    <name evidence="1" type="ORF">H4F98_07550</name>
</gene>
<accession>A0A7W3TLS5</accession>
<dbReference type="AlphaFoldDB" id="A0A7W3TLS5"/>
<proteinExistence type="predicted"/>
<organism evidence="1 2">
    <name type="scientific">Marilutibacter spongiae</name>
    <dbReference type="NCBI Taxonomy" id="2025720"/>
    <lineage>
        <taxon>Bacteria</taxon>
        <taxon>Pseudomonadati</taxon>
        <taxon>Pseudomonadota</taxon>
        <taxon>Gammaproteobacteria</taxon>
        <taxon>Lysobacterales</taxon>
        <taxon>Lysobacteraceae</taxon>
        <taxon>Marilutibacter</taxon>
    </lineage>
</organism>
<name>A0A7W3TLS5_9GAMM</name>
<keyword evidence="2" id="KW-1185">Reference proteome</keyword>